<evidence type="ECO:0000256" key="1">
    <source>
        <dbReference type="SAM" id="SignalP"/>
    </source>
</evidence>
<evidence type="ECO:0008006" key="4">
    <source>
        <dbReference type="Google" id="ProtNLM"/>
    </source>
</evidence>
<feature type="chain" id="PRO_5037385312" description="Lipoprotein" evidence="1">
    <location>
        <begin position="17"/>
        <end position="52"/>
    </location>
</feature>
<protein>
    <recommendedName>
        <fullName evidence="4">Lipoprotein</fullName>
    </recommendedName>
</protein>
<feature type="signal peptide" evidence="1">
    <location>
        <begin position="1"/>
        <end position="16"/>
    </location>
</feature>
<dbReference type="AlphaFoldDB" id="A0A963YZS2"/>
<evidence type="ECO:0000313" key="2">
    <source>
        <dbReference type="EMBL" id="MCB8879926.1"/>
    </source>
</evidence>
<evidence type="ECO:0000313" key="3">
    <source>
        <dbReference type="Proteomes" id="UP000721844"/>
    </source>
</evidence>
<dbReference type="RefSeq" id="WP_227306541.1">
    <property type="nucleotide sequence ID" value="NZ_JAESVA010000002.1"/>
</dbReference>
<dbReference type="EMBL" id="JAESVA010000002">
    <property type="protein sequence ID" value="MCB8879926.1"/>
    <property type="molecule type" value="Genomic_DNA"/>
</dbReference>
<reference evidence="2 3" key="1">
    <citation type="journal article" date="2021" name="Microorganisms">
        <title>Acidisoma silvae sp. nov. and Acidisomacellulosilytica sp. nov., Two Acidophilic Bacteria Isolated from Decaying Wood, Hydrolyzing Cellulose and Producing Poly-3-hydroxybutyrate.</title>
        <authorList>
            <person name="Mieszkin S."/>
            <person name="Pouder E."/>
            <person name="Uroz S."/>
            <person name="Simon-Colin C."/>
            <person name="Alain K."/>
        </authorList>
    </citation>
    <scope>NUCLEOTIDE SEQUENCE [LARGE SCALE GENOMIC DNA]</scope>
    <source>
        <strain evidence="2 3">HW T5.17</strain>
    </source>
</reference>
<sequence length="52" mass="5092">MRFAALVLSLLGLALAGCSSSSGGGSARPSKTYIVMPNGQVGSCQKSNGASC</sequence>
<proteinExistence type="predicted"/>
<dbReference type="Proteomes" id="UP000721844">
    <property type="component" value="Unassembled WGS sequence"/>
</dbReference>
<name>A0A963YZS2_9PROT</name>
<comment type="caution">
    <text evidence="2">The sequence shown here is derived from an EMBL/GenBank/DDBJ whole genome shotgun (WGS) entry which is preliminary data.</text>
</comment>
<keyword evidence="1" id="KW-0732">Signal</keyword>
<dbReference type="PROSITE" id="PS51257">
    <property type="entry name" value="PROKAR_LIPOPROTEIN"/>
    <property type="match status" value="1"/>
</dbReference>
<keyword evidence="3" id="KW-1185">Reference proteome</keyword>
<accession>A0A963YZS2</accession>
<organism evidence="2 3">
    <name type="scientific">Acidisoma cellulosilyticum</name>
    <dbReference type="NCBI Taxonomy" id="2802395"/>
    <lineage>
        <taxon>Bacteria</taxon>
        <taxon>Pseudomonadati</taxon>
        <taxon>Pseudomonadota</taxon>
        <taxon>Alphaproteobacteria</taxon>
        <taxon>Acetobacterales</taxon>
        <taxon>Acidocellaceae</taxon>
        <taxon>Acidisoma</taxon>
    </lineage>
</organism>
<gene>
    <name evidence="2" type="ORF">ACELLULO517_06745</name>
</gene>